<dbReference type="RefSeq" id="WP_131479315.1">
    <property type="nucleotide sequence ID" value="NZ_SJDL01000004.1"/>
</dbReference>
<reference evidence="8 9" key="1">
    <citation type="submission" date="2019-02" db="EMBL/GenBank/DDBJ databases">
        <title>Marinobacter halodurans sp. nov., a marine bacterium isolated from sea tidal flat.</title>
        <authorList>
            <person name="Yoo Y."/>
            <person name="Lee D.W."/>
            <person name="Kim B.S."/>
            <person name="Kim J.-J."/>
        </authorList>
    </citation>
    <scope>NUCLEOTIDE SEQUENCE [LARGE SCALE GENOMIC DNA]</scope>
    <source>
        <strain evidence="8 9">YJ-S3-2</strain>
    </source>
</reference>
<keyword evidence="5 6" id="KW-0472">Membrane</keyword>
<feature type="transmembrane region" description="Helical" evidence="6">
    <location>
        <begin position="32"/>
        <end position="59"/>
    </location>
</feature>
<dbReference type="InterPro" id="IPR007267">
    <property type="entry name" value="GtrA_DPMS_TM"/>
</dbReference>
<evidence type="ECO:0000256" key="5">
    <source>
        <dbReference type="ARBA" id="ARBA00023136"/>
    </source>
</evidence>
<name>A0ABY1ZPA8_9GAMM</name>
<evidence type="ECO:0000256" key="4">
    <source>
        <dbReference type="ARBA" id="ARBA00022989"/>
    </source>
</evidence>
<accession>A0ABY1ZPA8</accession>
<proteinExistence type="inferred from homology"/>
<evidence type="ECO:0000256" key="2">
    <source>
        <dbReference type="ARBA" id="ARBA00009399"/>
    </source>
</evidence>
<evidence type="ECO:0000259" key="7">
    <source>
        <dbReference type="Pfam" id="PF04138"/>
    </source>
</evidence>
<feature type="transmembrane region" description="Helical" evidence="6">
    <location>
        <begin position="80"/>
        <end position="99"/>
    </location>
</feature>
<keyword evidence="9" id="KW-1185">Reference proteome</keyword>
<dbReference type="PANTHER" id="PTHR38459">
    <property type="entry name" value="PROPHAGE BACTOPRENOL-LINKED GLUCOSE TRANSLOCASE HOMOLOG"/>
    <property type="match status" value="1"/>
</dbReference>
<feature type="transmembrane region" description="Helical" evidence="6">
    <location>
        <begin position="105"/>
        <end position="125"/>
    </location>
</feature>
<protein>
    <submittedName>
        <fullName evidence="8">GtrA family protein</fullName>
    </submittedName>
</protein>
<dbReference type="EMBL" id="SJDL01000004">
    <property type="protein sequence ID" value="TBW58571.1"/>
    <property type="molecule type" value="Genomic_DNA"/>
</dbReference>
<sequence>MKAFVSIIVAGRRPYLGFLVSGGTATLVHWSIMALLISGGLSAAVATAIGSLTGAAANYGLQRRLAFRNAGPHTRTLPRYVLSCATGWLANLVIFRVLFEIAGLSAAPAQVLTTGLVTGLNYLMYERLVFHD</sequence>
<evidence type="ECO:0000313" key="9">
    <source>
        <dbReference type="Proteomes" id="UP000313645"/>
    </source>
</evidence>
<comment type="caution">
    <text evidence="8">The sequence shown here is derived from an EMBL/GenBank/DDBJ whole genome shotgun (WGS) entry which is preliminary data.</text>
</comment>
<keyword evidence="4 6" id="KW-1133">Transmembrane helix</keyword>
<dbReference type="Pfam" id="PF04138">
    <property type="entry name" value="GtrA_DPMS_TM"/>
    <property type="match status" value="1"/>
</dbReference>
<evidence type="ECO:0000313" key="8">
    <source>
        <dbReference type="EMBL" id="TBW58571.1"/>
    </source>
</evidence>
<organism evidence="8 9">
    <name type="scientific">Marinobacter halodurans</name>
    <dbReference type="NCBI Taxonomy" id="2528979"/>
    <lineage>
        <taxon>Bacteria</taxon>
        <taxon>Pseudomonadati</taxon>
        <taxon>Pseudomonadota</taxon>
        <taxon>Gammaproteobacteria</taxon>
        <taxon>Pseudomonadales</taxon>
        <taxon>Marinobacteraceae</taxon>
        <taxon>Marinobacter</taxon>
    </lineage>
</organism>
<comment type="subcellular location">
    <subcellularLocation>
        <location evidence="1">Membrane</location>
        <topology evidence="1">Multi-pass membrane protein</topology>
    </subcellularLocation>
</comment>
<gene>
    <name evidence="8" type="ORF">EZI54_04080</name>
</gene>
<keyword evidence="3 6" id="KW-0812">Transmembrane</keyword>
<dbReference type="InterPro" id="IPR051401">
    <property type="entry name" value="GtrA_CellWall_Glycosyl"/>
</dbReference>
<comment type="similarity">
    <text evidence="2">Belongs to the GtrA family.</text>
</comment>
<dbReference type="Proteomes" id="UP000313645">
    <property type="component" value="Unassembled WGS sequence"/>
</dbReference>
<evidence type="ECO:0000256" key="6">
    <source>
        <dbReference type="SAM" id="Phobius"/>
    </source>
</evidence>
<evidence type="ECO:0000256" key="3">
    <source>
        <dbReference type="ARBA" id="ARBA00022692"/>
    </source>
</evidence>
<feature type="domain" description="GtrA/DPMS transmembrane" evidence="7">
    <location>
        <begin position="18"/>
        <end position="130"/>
    </location>
</feature>
<evidence type="ECO:0000256" key="1">
    <source>
        <dbReference type="ARBA" id="ARBA00004141"/>
    </source>
</evidence>
<dbReference type="PANTHER" id="PTHR38459:SF1">
    <property type="entry name" value="PROPHAGE BACTOPRENOL-LINKED GLUCOSE TRANSLOCASE HOMOLOG"/>
    <property type="match status" value="1"/>
</dbReference>